<gene>
    <name evidence="1" type="ORF">J0X25_03830</name>
</gene>
<evidence type="ECO:0000313" key="1">
    <source>
        <dbReference type="EMBL" id="QSX00107.1"/>
    </source>
</evidence>
<name>A0A8A2VFM4_9EURY</name>
<organism evidence="1 2">
    <name type="scientific">Haloterrigena alkaliphila</name>
    <dbReference type="NCBI Taxonomy" id="2816475"/>
    <lineage>
        <taxon>Archaea</taxon>
        <taxon>Methanobacteriati</taxon>
        <taxon>Methanobacteriota</taxon>
        <taxon>Stenosarchaea group</taxon>
        <taxon>Halobacteria</taxon>
        <taxon>Halobacteriales</taxon>
        <taxon>Natrialbaceae</taxon>
        <taxon>Haloterrigena</taxon>
    </lineage>
</organism>
<dbReference type="GeneID" id="63186405"/>
<keyword evidence="2" id="KW-1185">Reference proteome</keyword>
<dbReference type="RefSeq" id="WP_207289820.1">
    <property type="nucleotide sequence ID" value="NZ_CP071462.1"/>
</dbReference>
<dbReference type="AlphaFoldDB" id="A0A8A2VFM4"/>
<sequence length="133" mass="14846">MRTAHHENGEQVIENWNAVFKALSAEPRRQLIVSLLNASPDESVPLPESAIMPNVPPDPETLRMELHHTHLPLLTNRGFVTWDTDPLVAARGPRFDEVAVVFEALHSEATAIPDSLVVGCQRLEEEQQNNVDL</sequence>
<proteinExistence type="predicted"/>
<reference evidence="1 2" key="1">
    <citation type="submission" date="2021-03" db="EMBL/GenBank/DDBJ databases">
        <title>Haloterrigena longa sp. nov. and Haloterrigena limicola sp. nov., extremely halophilic archaea isolated from a salt lake.</title>
        <authorList>
            <person name="Henglin C."/>
        </authorList>
    </citation>
    <scope>NUCLEOTIDE SEQUENCE [LARGE SCALE GENOMIC DNA]</scope>
    <source>
        <strain evidence="1 2">KZCA68</strain>
    </source>
</reference>
<evidence type="ECO:0000313" key="2">
    <source>
        <dbReference type="Proteomes" id="UP000663203"/>
    </source>
</evidence>
<accession>A0A8A2VFM4</accession>
<dbReference type="Proteomes" id="UP000663203">
    <property type="component" value="Chromosome"/>
</dbReference>
<dbReference type="EMBL" id="CP071462">
    <property type="protein sequence ID" value="QSX00107.1"/>
    <property type="molecule type" value="Genomic_DNA"/>
</dbReference>
<dbReference type="KEGG" id="hakz:J0X25_03830"/>
<protein>
    <recommendedName>
        <fullName evidence="3">Transcriptional regulator</fullName>
    </recommendedName>
</protein>
<evidence type="ECO:0008006" key="3">
    <source>
        <dbReference type="Google" id="ProtNLM"/>
    </source>
</evidence>